<protein>
    <recommendedName>
        <fullName evidence="2 7">Aminomethyltransferase</fullName>
        <ecNumber evidence="2 7">2.1.2.10</ecNumber>
    </recommendedName>
    <alternativeName>
        <fullName evidence="5 7">Glycine cleavage system T protein</fullName>
    </alternativeName>
</protein>
<dbReference type="GO" id="GO:0019464">
    <property type="term" value="P:glycine decarboxylation via glycine cleavage system"/>
    <property type="evidence" value="ECO:0007669"/>
    <property type="project" value="UniProtKB-UniRule"/>
</dbReference>
<dbReference type="Pfam" id="PF08669">
    <property type="entry name" value="GCV_T_C"/>
    <property type="match status" value="1"/>
</dbReference>
<dbReference type="InterPro" id="IPR028896">
    <property type="entry name" value="GcvT/YgfZ/DmdA"/>
</dbReference>
<comment type="similarity">
    <text evidence="1 7">Belongs to the GcvT family.</text>
</comment>
<dbReference type="InterPro" id="IPR006222">
    <property type="entry name" value="GCVT_N"/>
</dbReference>
<dbReference type="PANTHER" id="PTHR43757:SF2">
    <property type="entry name" value="AMINOMETHYLTRANSFERASE, MITOCHONDRIAL"/>
    <property type="match status" value="1"/>
</dbReference>
<dbReference type="NCBIfam" id="NF001567">
    <property type="entry name" value="PRK00389.1"/>
    <property type="match status" value="1"/>
</dbReference>
<evidence type="ECO:0000256" key="6">
    <source>
        <dbReference type="ARBA" id="ARBA00047665"/>
    </source>
</evidence>
<keyword evidence="4 7" id="KW-0808">Transferase</keyword>
<dbReference type="GO" id="GO:0032259">
    <property type="term" value="P:methylation"/>
    <property type="evidence" value="ECO:0007669"/>
    <property type="project" value="UniProtKB-KW"/>
</dbReference>
<dbReference type="FunFam" id="3.30.70.1400:FF:000001">
    <property type="entry name" value="Aminomethyltransferase"/>
    <property type="match status" value="1"/>
</dbReference>
<dbReference type="InterPro" id="IPR006223">
    <property type="entry name" value="GcvT"/>
</dbReference>
<dbReference type="Gene3D" id="4.10.1250.10">
    <property type="entry name" value="Aminomethyltransferase fragment"/>
    <property type="match status" value="1"/>
</dbReference>
<dbReference type="GO" id="GO:0005960">
    <property type="term" value="C:glycine cleavage complex"/>
    <property type="evidence" value="ECO:0007669"/>
    <property type="project" value="InterPro"/>
</dbReference>
<dbReference type="PANTHER" id="PTHR43757">
    <property type="entry name" value="AMINOMETHYLTRANSFERASE"/>
    <property type="match status" value="1"/>
</dbReference>
<comment type="function">
    <text evidence="7">The glycine cleavage system catalyzes the degradation of glycine.</text>
</comment>
<dbReference type="Proteomes" id="UP000502260">
    <property type="component" value="Chromosome"/>
</dbReference>
<dbReference type="InterPro" id="IPR013977">
    <property type="entry name" value="GcvT_C"/>
</dbReference>
<dbReference type="SUPFAM" id="SSF103025">
    <property type="entry name" value="Folate-binding domain"/>
    <property type="match status" value="1"/>
</dbReference>
<feature type="domain" description="GCVT N-terminal" evidence="9">
    <location>
        <begin position="9"/>
        <end position="259"/>
    </location>
</feature>
<evidence type="ECO:0000256" key="2">
    <source>
        <dbReference type="ARBA" id="ARBA00012616"/>
    </source>
</evidence>
<name>A0A6F8VFL5_9PROT</name>
<keyword evidence="11" id="KW-0489">Methyltransferase</keyword>
<dbReference type="GO" id="GO:0008483">
    <property type="term" value="F:transaminase activity"/>
    <property type="evidence" value="ECO:0007669"/>
    <property type="project" value="UniProtKB-KW"/>
</dbReference>
<organism evidence="11 12">
    <name type="scientific">Sulfurimicrobium lacus</name>
    <dbReference type="NCBI Taxonomy" id="2715678"/>
    <lineage>
        <taxon>Bacteria</taxon>
        <taxon>Pseudomonadati</taxon>
        <taxon>Pseudomonadota</taxon>
        <taxon>Betaproteobacteria</taxon>
        <taxon>Nitrosomonadales</taxon>
        <taxon>Sulfuricellaceae</taxon>
        <taxon>Sulfurimicrobium</taxon>
    </lineage>
</organism>
<evidence type="ECO:0000256" key="7">
    <source>
        <dbReference type="HAMAP-Rule" id="MF_00259"/>
    </source>
</evidence>
<dbReference type="GO" id="GO:0004047">
    <property type="term" value="F:aminomethyltransferase activity"/>
    <property type="evidence" value="ECO:0007669"/>
    <property type="project" value="UniProtKB-UniRule"/>
</dbReference>
<accession>A0A6F8VFL5</accession>
<dbReference type="GO" id="GO:0008168">
    <property type="term" value="F:methyltransferase activity"/>
    <property type="evidence" value="ECO:0007669"/>
    <property type="project" value="UniProtKB-KW"/>
</dbReference>
<evidence type="ECO:0000256" key="3">
    <source>
        <dbReference type="ARBA" id="ARBA00022576"/>
    </source>
</evidence>
<dbReference type="Gene3D" id="3.30.1360.120">
    <property type="entry name" value="Probable tRNA modification gtpase trme, domain 1"/>
    <property type="match status" value="1"/>
</dbReference>
<reference evidence="12" key="1">
    <citation type="submission" date="2020-03" db="EMBL/GenBank/DDBJ databases">
        <title>Complete genome sequence of sulfur-oxidizing bacterium skT11.</title>
        <authorList>
            <person name="Kanda M."/>
            <person name="Kojima H."/>
            <person name="Fukui M."/>
        </authorList>
    </citation>
    <scope>NUCLEOTIDE SEQUENCE [LARGE SCALE GENOMIC DNA]</scope>
    <source>
        <strain evidence="12">skT11</strain>
    </source>
</reference>
<dbReference type="Pfam" id="PF01571">
    <property type="entry name" value="GCV_T"/>
    <property type="match status" value="1"/>
</dbReference>
<dbReference type="PIRSF" id="PIRSF006487">
    <property type="entry name" value="GcvT"/>
    <property type="match status" value="1"/>
</dbReference>
<dbReference type="Gene3D" id="3.30.70.1400">
    <property type="entry name" value="Aminomethyltransferase beta-barrel domains"/>
    <property type="match status" value="1"/>
</dbReference>
<dbReference type="SUPFAM" id="SSF101790">
    <property type="entry name" value="Aminomethyltransferase beta-barrel domain"/>
    <property type="match status" value="1"/>
</dbReference>
<evidence type="ECO:0000256" key="5">
    <source>
        <dbReference type="ARBA" id="ARBA00031395"/>
    </source>
</evidence>
<evidence type="ECO:0000259" key="10">
    <source>
        <dbReference type="Pfam" id="PF08669"/>
    </source>
</evidence>
<feature type="domain" description="Aminomethyltransferase C-terminal" evidence="10">
    <location>
        <begin position="277"/>
        <end position="352"/>
    </location>
</feature>
<evidence type="ECO:0000256" key="8">
    <source>
        <dbReference type="PIRSR" id="PIRSR006487-1"/>
    </source>
</evidence>
<keyword evidence="3 7" id="KW-0032">Aminotransferase</keyword>
<evidence type="ECO:0000259" key="9">
    <source>
        <dbReference type="Pfam" id="PF01571"/>
    </source>
</evidence>
<dbReference type="FunFam" id="4.10.1250.10:FF:000001">
    <property type="entry name" value="Aminomethyltransferase"/>
    <property type="match status" value="1"/>
</dbReference>
<dbReference type="NCBIfam" id="TIGR00528">
    <property type="entry name" value="gcvT"/>
    <property type="match status" value="1"/>
</dbReference>
<evidence type="ECO:0000313" key="11">
    <source>
        <dbReference type="EMBL" id="BCB28613.1"/>
    </source>
</evidence>
<evidence type="ECO:0000256" key="1">
    <source>
        <dbReference type="ARBA" id="ARBA00008609"/>
    </source>
</evidence>
<proteinExistence type="inferred from homology"/>
<dbReference type="EC" id="2.1.2.10" evidence="2 7"/>
<dbReference type="InterPro" id="IPR029043">
    <property type="entry name" value="GcvT/YgfZ_C"/>
</dbReference>
<dbReference type="AlphaFoldDB" id="A0A6F8VFL5"/>
<dbReference type="HAMAP" id="MF_00259">
    <property type="entry name" value="GcvT"/>
    <property type="match status" value="1"/>
</dbReference>
<keyword evidence="12" id="KW-1185">Reference proteome</keyword>
<comment type="catalytic activity">
    <reaction evidence="6 7">
        <text>N(6)-[(R)-S(8)-aminomethyldihydrolipoyl]-L-lysyl-[protein] + (6S)-5,6,7,8-tetrahydrofolate = N(6)-[(R)-dihydrolipoyl]-L-lysyl-[protein] + (6R)-5,10-methylene-5,6,7,8-tetrahydrofolate + NH4(+)</text>
        <dbReference type="Rhea" id="RHEA:16945"/>
        <dbReference type="Rhea" id="RHEA-COMP:10475"/>
        <dbReference type="Rhea" id="RHEA-COMP:10492"/>
        <dbReference type="ChEBI" id="CHEBI:15636"/>
        <dbReference type="ChEBI" id="CHEBI:28938"/>
        <dbReference type="ChEBI" id="CHEBI:57453"/>
        <dbReference type="ChEBI" id="CHEBI:83100"/>
        <dbReference type="ChEBI" id="CHEBI:83143"/>
        <dbReference type="EC" id="2.1.2.10"/>
    </reaction>
</comment>
<dbReference type="Gene3D" id="2.40.30.110">
    <property type="entry name" value="Aminomethyltransferase beta-barrel domains"/>
    <property type="match status" value="1"/>
</dbReference>
<dbReference type="GO" id="GO:0005829">
    <property type="term" value="C:cytosol"/>
    <property type="evidence" value="ECO:0007669"/>
    <property type="project" value="TreeGrafter"/>
</dbReference>
<dbReference type="InterPro" id="IPR027266">
    <property type="entry name" value="TrmE/GcvT-like"/>
</dbReference>
<feature type="binding site" evidence="8">
    <location>
        <position position="197"/>
    </location>
    <ligand>
        <name>substrate</name>
    </ligand>
</feature>
<evidence type="ECO:0000256" key="4">
    <source>
        <dbReference type="ARBA" id="ARBA00022679"/>
    </source>
</evidence>
<evidence type="ECO:0000313" key="12">
    <source>
        <dbReference type="Proteomes" id="UP000502260"/>
    </source>
</evidence>
<comment type="subunit">
    <text evidence="7">The glycine cleavage system is composed of four proteins: P, T, L and H.</text>
</comment>
<dbReference type="KEGG" id="slac:SKTS_34990"/>
<sequence>MLKQTPLNAAHRTAGAKMVDFGGWDMPLHYGSQLEEHHKVRNDSGMFDVSHMQVVDLAGAGSRDFLKQMMANNVDKLTLRGKALYSCMLNEQGGVIDDLIIYFMREDWFRIVVNAGTADKDLAWMEAQRAKLAPTLTLTPRRDLAMIAVQGPNARAKLWAAMPGSQEISANLKPFQATEMGTMFIARTGYTGEDGFEVMVPAKAAPFLWQTLLEQGVAPIGLGARDTLRLEAGMNLYGQDMDETVSPLESGLAWTVDLTSPRDFIGKQALTSQPVARQLAGLLLLDKGVLRSHQKVITAHGEGEITSGGFGPTLNQSIALARIPTAVATGTTVQVEIRGKLLNAQVVRYPFVRNGKACYKNA</sequence>
<dbReference type="RefSeq" id="WP_173068303.1">
    <property type="nucleotide sequence ID" value="NZ_AP022853.1"/>
</dbReference>
<dbReference type="EMBL" id="AP022853">
    <property type="protein sequence ID" value="BCB28613.1"/>
    <property type="molecule type" value="Genomic_DNA"/>
</dbReference>
<dbReference type="InterPro" id="IPR022903">
    <property type="entry name" value="GcvT_bac"/>
</dbReference>
<gene>
    <name evidence="7 11" type="primary">gcvT</name>
    <name evidence="11" type="ORF">SKTS_34990</name>
</gene>